<organism evidence="1 2">
    <name type="scientific">Nephila pilipes</name>
    <name type="common">Giant wood spider</name>
    <name type="synonym">Nephila maculata</name>
    <dbReference type="NCBI Taxonomy" id="299642"/>
    <lineage>
        <taxon>Eukaryota</taxon>
        <taxon>Metazoa</taxon>
        <taxon>Ecdysozoa</taxon>
        <taxon>Arthropoda</taxon>
        <taxon>Chelicerata</taxon>
        <taxon>Arachnida</taxon>
        <taxon>Araneae</taxon>
        <taxon>Araneomorphae</taxon>
        <taxon>Entelegynae</taxon>
        <taxon>Araneoidea</taxon>
        <taxon>Nephilidae</taxon>
        <taxon>Nephila</taxon>
    </lineage>
</organism>
<dbReference type="EMBL" id="BMAW01019223">
    <property type="protein sequence ID" value="GFT62230.1"/>
    <property type="molecule type" value="Genomic_DNA"/>
</dbReference>
<evidence type="ECO:0000313" key="2">
    <source>
        <dbReference type="Proteomes" id="UP000887013"/>
    </source>
</evidence>
<comment type="caution">
    <text evidence="1">The sequence shown here is derived from an EMBL/GenBank/DDBJ whole genome shotgun (WGS) entry which is preliminary data.</text>
</comment>
<gene>
    <name evidence="1" type="ORF">NPIL_454531</name>
</gene>
<keyword evidence="2" id="KW-1185">Reference proteome</keyword>
<dbReference type="AlphaFoldDB" id="A0A8X6PDW4"/>
<accession>A0A8X6PDW4</accession>
<sequence length="88" mass="10046">MDKPLSRLKDFLGSLLFQKVGESAKTYQRVLFHRQKCGIAAPMVGLRKRAMLVSAEYLEYKSLNNKAESDNFFFPVWASEMLTLEVVG</sequence>
<name>A0A8X6PDW4_NEPPI</name>
<evidence type="ECO:0000313" key="1">
    <source>
        <dbReference type="EMBL" id="GFT62230.1"/>
    </source>
</evidence>
<proteinExistence type="predicted"/>
<dbReference type="Proteomes" id="UP000887013">
    <property type="component" value="Unassembled WGS sequence"/>
</dbReference>
<reference evidence="1" key="1">
    <citation type="submission" date="2020-08" db="EMBL/GenBank/DDBJ databases">
        <title>Multicomponent nature underlies the extraordinary mechanical properties of spider dragline silk.</title>
        <authorList>
            <person name="Kono N."/>
            <person name="Nakamura H."/>
            <person name="Mori M."/>
            <person name="Yoshida Y."/>
            <person name="Ohtoshi R."/>
            <person name="Malay A.D."/>
            <person name="Moran D.A.P."/>
            <person name="Tomita M."/>
            <person name="Numata K."/>
            <person name="Arakawa K."/>
        </authorList>
    </citation>
    <scope>NUCLEOTIDE SEQUENCE</scope>
</reference>
<protein>
    <submittedName>
        <fullName evidence="1">Uncharacterized protein</fullName>
    </submittedName>
</protein>